<feature type="region of interest" description="Disordered" evidence="2">
    <location>
        <begin position="1"/>
        <end position="21"/>
    </location>
</feature>
<dbReference type="PANTHER" id="PTHR33824:SF7">
    <property type="entry name" value="POLYKETIDE CYCLASE_DEHYDRASE AND LIPID TRANSPORT SUPERFAMILY PROTEIN"/>
    <property type="match status" value="1"/>
</dbReference>
<gene>
    <name evidence="4" type="ORF">TS85_10685</name>
</gene>
<keyword evidence="5" id="KW-1185">Reference proteome</keyword>
<dbReference type="CDD" id="cd07817">
    <property type="entry name" value="SRPBCC_8"/>
    <property type="match status" value="1"/>
</dbReference>
<dbReference type="Pfam" id="PF03364">
    <property type="entry name" value="Polyketide_cyc"/>
    <property type="match status" value="1"/>
</dbReference>
<organism evidence="4 5">
    <name type="scientific">Sphingomonas hengshuiensis</name>
    <dbReference type="NCBI Taxonomy" id="1609977"/>
    <lineage>
        <taxon>Bacteria</taxon>
        <taxon>Pseudomonadati</taxon>
        <taxon>Pseudomonadota</taxon>
        <taxon>Alphaproteobacteria</taxon>
        <taxon>Sphingomonadales</taxon>
        <taxon>Sphingomonadaceae</taxon>
        <taxon>Sphingomonas</taxon>
    </lineage>
</organism>
<dbReference type="InterPro" id="IPR005031">
    <property type="entry name" value="COQ10_START"/>
</dbReference>
<reference evidence="4 5" key="2">
    <citation type="submission" date="2015-02" db="EMBL/GenBank/DDBJ databases">
        <title>The complete genome of Sphingomonas hengshuiensis sp. WHSC-8 isolated from soil of Hengshui Lake.</title>
        <authorList>
            <person name="Wei S."/>
            <person name="Guo J."/>
            <person name="Su C."/>
            <person name="Wu R."/>
            <person name="Zhang Z."/>
            <person name="Liang K."/>
            <person name="Li H."/>
            <person name="Wang T."/>
            <person name="Liu H."/>
            <person name="Zhang C."/>
            <person name="Li Z."/>
            <person name="Wang Q."/>
            <person name="Meng J."/>
        </authorList>
    </citation>
    <scope>NUCLEOTIDE SEQUENCE [LARGE SCALE GENOMIC DNA]</scope>
    <source>
        <strain evidence="4 5">WHSC-8</strain>
    </source>
</reference>
<dbReference type="SUPFAM" id="SSF55961">
    <property type="entry name" value="Bet v1-like"/>
    <property type="match status" value="1"/>
</dbReference>
<proteinExistence type="inferred from homology"/>
<comment type="similarity">
    <text evidence="1">Belongs to the ribosome association toxin RatA family.</text>
</comment>
<dbReference type="InterPro" id="IPR047137">
    <property type="entry name" value="ORF3"/>
</dbReference>
<dbReference type="RefSeq" id="WP_044332099.1">
    <property type="nucleotide sequence ID" value="NZ_CP010836.1"/>
</dbReference>
<dbReference type="PANTHER" id="PTHR33824">
    <property type="entry name" value="POLYKETIDE CYCLASE/DEHYDRASE AND LIPID TRANSPORT SUPERFAMILY PROTEIN"/>
    <property type="match status" value="1"/>
</dbReference>
<dbReference type="Proteomes" id="UP000032300">
    <property type="component" value="Chromosome"/>
</dbReference>
<feature type="compositionally biased region" description="Low complexity" evidence="2">
    <location>
        <begin position="1"/>
        <end position="17"/>
    </location>
</feature>
<sequence length="202" mass="22160">MADTLDTPPLDDGPLATSKHRSAAVDATTETLVEAPADGNADTLIGRSVTINRPRQELFAYWRDFANLSTFMENVEQVESLDARRSRWVVKAPAGKTVEWIATITEESDGAFIAWASEAGADVPNSGRVDFRDAQGERGTIVTATILYDPPGGTIGKIVAKLFQREPAIQARRDLRRFKQLMETGEIATGARSRRLQEEGKN</sequence>
<feature type="domain" description="Coenzyme Q-binding protein COQ10 START" evidence="3">
    <location>
        <begin position="51"/>
        <end position="172"/>
    </location>
</feature>
<evidence type="ECO:0000313" key="4">
    <source>
        <dbReference type="EMBL" id="AJP72153.1"/>
    </source>
</evidence>
<dbReference type="KEGG" id="sphi:TS85_10685"/>
<dbReference type="AlphaFoldDB" id="A0A7U4J8D9"/>
<dbReference type="EMBL" id="CP010836">
    <property type="protein sequence ID" value="AJP72153.1"/>
    <property type="molecule type" value="Genomic_DNA"/>
</dbReference>
<name>A0A7U4J8D9_9SPHN</name>
<dbReference type="InterPro" id="IPR023393">
    <property type="entry name" value="START-like_dom_sf"/>
</dbReference>
<dbReference type="OrthoDB" id="9797595at2"/>
<accession>A0A7U4J8D9</accession>
<dbReference type="Gene3D" id="3.30.530.20">
    <property type="match status" value="1"/>
</dbReference>
<evidence type="ECO:0000259" key="3">
    <source>
        <dbReference type="Pfam" id="PF03364"/>
    </source>
</evidence>
<evidence type="ECO:0000313" key="5">
    <source>
        <dbReference type="Proteomes" id="UP000032300"/>
    </source>
</evidence>
<evidence type="ECO:0000256" key="1">
    <source>
        <dbReference type="ARBA" id="ARBA00008918"/>
    </source>
</evidence>
<evidence type="ECO:0000256" key="2">
    <source>
        <dbReference type="SAM" id="MobiDB-lite"/>
    </source>
</evidence>
<reference evidence="4 5" key="1">
    <citation type="journal article" date="2015" name="Int. J. Syst. Evol. Microbiol.">
        <title>Sphingomonas hengshuiensis sp. nov., isolated from lake wetland.</title>
        <authorList>
            <person name="Wei S."/>
            <person name="Wang T."/>
            <person name="Liu H."/>
            <person name="Zhang C."/>
            <person name="Guo J."/>
            <person name="Wang Q."/>
            <person name="Liang K."/>
            <person name="Zhang Z."/>
        </authorList>
    </citation>
    <scope>NUCLEOTIDE SEQUENCE [LARGE SCALE GENOMIC DNA]</scope>
    <source>
        <strain evidence="4 5">WHSC-8</strain>
    </source>
</reference>
<protein>
    <submittedName>
        <fullName evidence="4">Cyclase</fullName>
    </submittedName>
</protein>